<dbReference type="PRINTS" id="PR01684">
    <property type="entry name" value="EP450ICYP2A"/>
</dbReference>
<keyword evidence="18" id="KW-1185">Reference proteome</keyword>
<dbReference type="InterPro" id="IPR001128">
    <property type="entry name" value="Cyt_P450"/>
</dbReference>
<evidence type="ECO:0000256" key="2">
    <source>
        <dbReference type="ARBA" id="ARBA00004174"/>
    </source>
</evidence>
<dbReference type="PANTHER" id="PTHR24300">
    <property type="entry name" value="CYTOCHROME P450 508A4-RELATED"/>
    <property type="match status" value="1"/>
</dbReference>
<evidence type="ECO:0000256" key="1">
    <source>
        <dbReference type="ARBA" id="ARBA00001971"/>
    </source>
</evidence>
<evidence type="ECO:0000256" key="9">
    <source>
        <dbReference type="ARBA" id="ARBA00022848"/>
    </source>
</evidence>
<dbReference type="GO" id="GO:0005789">
    <property type="term" value="C:endoplasmic reticulum membrane"/>
    <property type="evidence" value="ECO:0007669"/>
    <property type="project" value="UniProtKB-SubCell"/>
</dbReference>
<dbReference type="EC" id="1.14.14.1" evidence="5"/>
<evidence type="ECO:0000256" key="4">
    <source>
        <dbReference type="ARBA" id="ARBA00010617"/>
    </source>
</evidence>
<keyword evidence="16" id="KW-0732">Signal</keyword>
<dbReference type="GO" id="GO:0016712">
    <property type="term" value="F:oxidoreductase activity, acting on paired donors, with incorporation or reduction of molecular oxygen, reduced flavin or flavoprotein as one donor, and incorporation of one atom of oxygen"/>
    <property type="evidence" value="ECO:0007669"/>
    <property type="project" value="UniProtKB-EC"/>
</dbReference>
<evidence type="ECO:0000313" key="17">
    <source>
        <dbReference type="EMBL" id="DBA20833.1"/>
    </source>
</evidence>
<comment type="subcellular location">
    <subcellularLocation>
        <location evidence="3">Endoplasmic reticulum membrane</location>
        <topology evidence="3">Peripheral membrane protein</topology>
    </subcellularLocation>
    <subcellularLocation>
        <location evidence="2">Microsome membrane</location>
        <topology evidence="2">Peripheral membrane protein</topology>
    </subcellularLocation>
</comment>
<evidence type="ECO:0000256" key="5">
    <source>
        <dbReference type="ARBA" id="ARBA00012109"/>
    </source>
</evidence>
<organism evidence="17 18">
    <name type="scientific">Pyxicephalus adspersus</name>
    <name type="common">African bullfrog</name>
    <dbReference type="NCBI Taxonomy" id="30357"/>
    <lineage>
        <taxon>Eukaryota</taxon>
        <taxon>Metazoa</taxon>
        <taxon>Chordata</taxon>
        <taxon>Craniata</taxon>
        <taxon>Vertebrata</taxon>
        <taxon>Euteleostomi</taxon>
        <taxon>Amphibia</taxon>
        <taxon>Batrachia</taxon>
        <taxon>Anura</taxon>
        <taxon>Neobatrachia</taxon>
        <taxon>Ranoidea</taxon>
        <taxon>Pyxicephalidae</taxon>
        <taxon>Pyxicephalinae</taxon>
        <taxon>Pyxicephalus</taxon>
    </lineage>
</organism>
<keyword evidence="11 14" id="KW-0408">Iron</keyword>
<dbReference type="InterPro" id="IPR050182">
    <property type="entry name" value="Cytochrome_P450_fam2"/>
</dbReference>
<accession>A0AAV3A2P6</accession>
<evidence type="ECO:0000256" key="13">
    <source>
        <dbReference type="ARBA" id="ARBA00023136"/>
    </source>
</evidence>
<dbReference type="PANTHER" id="PTHR24300:SF356">
    <property type="entry name" value="CYTOCHROME P450 2E1"/>
    <property type="match status" value="1"/>
</dbReference>
<dbReference type="SUPFAM" id="SSF48264">
    <property type="entry name" value="Cytochrome P450"/>
    <property type="match status" value="1"/>
</dbReference>
<keyword evidence="8" id="KW-0256">Endoplasmic reticulum</keyword>
<dbReference type="Pfam" id="PF00067">
    <property type="entry name" value="p450"/>
    <property type="match status" value="1"/>
</dbReference>
<evidence type="ECO:0000256" key="16">
    <source>
        <dbReference type="SAM" id="SignalP"/>
    </source>
</evidence>
<evidence type="ECO:0000256" key="11">
    <source>
        <dbReference type="ARBA" id="ARBA00023004"/>
    </source>
</evidence>
<dbReference type="PRINTS" id="PR00463">
    <property type="entry name" value="EP450I"/>
</dbReference>
<evidence type="ECO:0000256" key="15">
    <source>
        <dbReference type="RuleBase" id="RU000461"/>
    </source>
</evidence>
<keyword evidence="12 15" id="KW-0503">Monooxygenase</keyword>
<feature type="signal peptide" evidence="16">
    <location>
        <begin position="1"/>
        <end position="25"/>
    </location>
</feature>
<evidence type="ECO:0000256" key="7">
    <source>
        <dbReference type="ARBA" id="ARBA00022723"/>
    </source>
</evidence>
<dbReference type="GO" id="GO:0008392">
    <property type="term" value="F:arachidonate epoxygenase activity"/>
    <property type="evidence" value="ECO:0007669"/>
    <property type="project" value="TreeGrafter"/>
</dbReference>
<evidence type="ECO:0000256" key="14">
    <source>
        <dbReference type="PIRSR" id="PIRSR602401-1"/>
    </source>
</evidence>
<evidence type="ECO:0000256" key="3">
    <source>
        <dbReference type="ARBA" id="ARBA00004406"/>
    </source>
</evidence>
<comment type="caution">
    <text evidence="17">The sequence shown here is derived from an EMBL/GenBank/DDBJ whole genome shotgun (WGS) entry which is preliminary data.</text>
</comment>
<dbReference type="Gene3D" id="1.10.630.10">
    <property type="entry name" value="Cytochrome P450"/>
    <property type="match status" value="1"/>
</dbReference>
<dbReference type="GO" id="GO:0005506">
    <property type="term" value="F:iron ion binding"/>
    <property type="evidence" value="ECO:0007669"/>
    <property type="project" value="InterPro"/>
</dbReference>
<dbReference type="PROSITE" id="PS00086">
    <property type="entry name" value="CYTOCHROME_P450"/>
    <property type="match status" value="1"/>
</dbReference>
<dbReference type="Proteomes" id="UP001181693">
    <property type="component" value="Unassembled WGS sequence"/>
</dbReference>
<evidence type="ECO:0000313" key="18">
    <source>
        <dbReference type="Proteomes" id="UP001181693"/>
    </source>
</evidence>
<dbReference type="GO" id="GO:0019373">
    <property type="term" value="P:epoxygenase P450 pathway"/>
    <property type="evidence" value="ECO:0007669"/>
    <property type="project" value="TreeGrafter"/>
</dbReference>
<comment type="cofactor">
    <cofactor evidence="1 14">
        <name>heme</name>
        <dbReference type="ChEBI" id="CHEBI:30413"/>
    </cofactor>
</comment>
<protein>
    <recommendedName>
        <fullName evidence="5">unspecific monooxygenase</fullName>
        <ecNumber evidence="5">1.14.14.1</ecNumber>
    </recommendedName>
</protein>
<evidence type="ECO:0000256" key="8">
    <source>
        <dbReference type="ARBA" id="ARBA00022824"/>
    </source>
</evidence>
<keyword evidence="9" id="KW-0492">Microsome</keyword>
<feature type="chain" id="PRO_5043988185" description="unspecific monooxygenase" evidence="16">
    <location>
        <begin position="26"/>
        <end position="496"/>
    </location>
</feature>
<evidence type="ECO:0000256" key="12">
    <source>
        <dbReference type="ARBA" id="ARBA00023033"/>
    </source>
</evidence>
<gene>
    <name evidence="17" type="ORF">GDO54_017576</name>
</gene>
<keyword evidence="13" id="KW-0472">Membrane</keyword>
<dbReference type="FunFam" id="1.10.630.10:FF:000001">
    <property type="entry name" value="Cytochrome P450, family 2"/>
    <property type="match status" value="1"/>
</dbReference>
<dbReference type="EMBL" id="DYDO01000007">
    <property type="protein sequence ID" value="DBA20833.1"/>
    <property type="molecule type" value="Genomic_DNA"/>
</dbReference>
<dbReference type="CDD" id="cd11026">
    <property type="entry name" value="CYP2"/>
    <property type="match status" value="1"/>
</dbReference>
<dbReference type="InterPro" id="IPR008067">
    <property type="entry name" value="Cyt_P450_E_grp-I_CYP2A-like"/>
</dbReference>
<comment type="similarity">
    <text evidence="4 15">Belongs to the cytochrome P450 family.</text>
</comment>
<dbReference type="PRINTS" id="PR00385">
    <property type="entry name" value="P450"/>
</dbReference>
<dbReference type="GO" id="GO:0006805">
    <property type="term" value="P:xenobiotic metabolic process"/>
    <property type="evidence" value="ECO:0007669"/>
    <property type="project" value="TreeGrafter"/>
</dbReference>
<dbReference type="InterPro" id="IPR036396">
    <property type="entry name" value="Cyt_P450_sf"/>
</dbReference>
<dbReference type="InterPro" id="IPR017972">
    <property type="entry name" value="Cyt_P450_CS"/>
</dbReference>
<feature type="binding site" description="axial binding residue" evidence="14">
    <location>
        <position position="441"/>
    </location>
    <ligand>
        <name>heme</name>
        <dbReference type="ChEBI" id="CHEBI:30413"/>
    </ligand>
    <ligandPart>
        <name>Fe</name>
        <dbReference type="ChEBI" id="CHEBI:18248"/>
    </ligandPart>
</feature>
<keyword evidence="7 14" id="KW-0479">Metal-binding</keyword>
<keyword evidence="6 14" id="KW-0349">Heme</keyword>
<dbReference type="InterPro" id="IPR002401">
    <property type="entry name" value="Cyt_P450_E_grp-I"/>
</dbReference>
<reference evidence="17" key="1">
    <citation type="thesis" date="2020" institute="ProQuest LLC" country="789 East Eisenhower Parkway, Ann Arbor, MI, USA">
        <title>Comparative Genomics and Chromosome Evolution.</title>
        <authorList>
            <person name="Mudd A.B."/>
        </authorList>
    </citation>
    <scope>NUCLEOTIDE SEQUENCE</scope>
    <source>
        <strain evidence="17">1538</strain>
        <tissue evidence="17">Blood</tissue>
    </source>
</reference>
<evidence type="ECO:0000256" key="10">
    <source>
        <dbReference type="ARBA" id="ARBA00023002"/>
    </source>
</evidence>
<sequence>MEIFSTTTLLLIVCLIFLILSITHARKHQNKGKLPPGPTPLPFIGNILQLDGKEIFKSLNQLSEKYGPVYTIHMGMEKVVVLCSCDAVKEALIDNADDFGARGHMPLLDKISSGGYGVVASNGERWKQLRRFSLMTLRNFGMGKRTIEERIQEEAHFLTEEFRKTKCLPVDPTFYFSKAVSNVICSVVFGNRFEYEDKDFLQLMSYLHEIFRGFSSVWGQMYNIYPKVFGKIPGPHHKMFKAIDGIKNFIAERVKMHKETLDPSSPQDFIDCFLIKMEQEKDLPQTEFHMEGILNTTFDLFGAGTETVSTTLRYGLLILLKHADVEAKVQEEIDHVIGRDRSPCMDDRSQMPYTEAVIYEIQRYADIVPMSVPHTVTRDITFRGYHLPEGTEVIPVLTSVHADPEKFKDPQTFNPENFLDENNRFKANDAFMPFSSGKRICIGEGLGRMELFLYFTSLLQNFTFKPVIPKEEIDLTPTGSGLGNVPPEYKCCIIPR</sequence>
<proteinExistence type="inferred from homology"/>
<dbReference type="GO" id="GO:0020037">
    <property type="term" value="F:heme binding"/>
    <property type="evidence" value="ECO:0007669"/>
    <property type="project" value="InterPro"/>
</dbReference>
<name>A0AAV3A2P6_PYXAD</name>
<evidence type="ECO:0000256" key="6">
    <source>
        <dbReference type="ARBA" id="ARBA00022617"/>
    </source>
</evidence>
<keyword evidence="10 15" id="KW-0560">Oxidoreductase</keyword>
<dbReference type="AlphaFoldDB" id="A0AAV3A2P6"/>